<keyword evidence="3" id="KW-0998">Cell outer membrane</keyword>
<feature type="signal peptide" evidence="5">
    <location>
        <begin position="1"/>
        <end position="22"/>
    </location>
</feature>
<dbReference type="eggNOG" id="COG2885">
    <property type="taxonomic scope" value="Bacteria"/>
</dbReference>
<reference evidence="7 8" key="1">
    <citation type="submission" date="2013-09" db="EMBL/GenBank/DDBJ databases">
        <title>Whole genome shotgun sequence of Vibrio proteolyticus NBRC 13287.</title>
        <authorList>
            <person name="Isaki S."/>
            <person name="Hosoyama A."/>
            <person name="Numata M."/>
            <person name="Hashimoto M."/>
            <person name="Hosoyama Y."/>
            <person name="Tsuchikane K."/>
            <person name="Noguchi M."/>
            <person name="Hirakata S."/>
            <person name="Ichikawa N."/>
            <person name="Ohji S."/>
            <person name="Yamazoe A."/>
            <person name="Fujita N."/>
        </authorList>
    </citation>
    <scope>NUCLEOTIDE SEQUENCE [LARGE SCALE GENOMIC DNA]</scope>
    <source>
        <strain evidence="7 8">NBRC 13287</strain>
    </source>
</reference>
<dbReference type="SUPFAM" id="SSF103088">
    <property type="entry name" value="OmpA-like"/>
    <property type="match status" value="1"/>
</dbReference>
<evidence type="ECO:0000256" key="4">
    <source>
        <dbReference type="PROSITE-ProRule" id="PRU00473"/>
    </source>
</evidence>
<dbReference type="PANTHER" id="PTHR30329">
    <property type="entry name" value="STATOR ELEMENT OF FLAGELLAR MOTOR COMPLEX"/>
    <property type="match status" value="1"/>
</dbReference>
<evidence type="ECO:0000256" key="1">
    <source>
        <dbReference type="ARBA" id="ARBA00004442"/>
    </source>
</evidence>
<organism evidence="7 8">
    <name type="scientific">Vibrio proteolyticus NBRC 13287</name>
    <dbReference type="NCBI Taxonomy" id="1219065"/>
    <lineage>
        <taxon>Bacteria</taxon>
        <taxon>Pseudomonadati</taxon>
        <taxon>Pseudomonadota</taxon>
        <taxon>Gammaproteobacteria</taxon>
        <taxon>Vibrionales</taxon>
        <taxon>Vibrionaceae</taxon>
        <taxon>Vibrio</taxon>
    </lineage>
</organism>
<dbReference type="STRING" id="1219065.VPR01S_08_00550"/>
<accession>U3BLI6</accession>
<dbReference type="GO" id="GO:0009279">
    <property type="term" value="C:cell outer membrane"/>
    <property type="evidence" value="ECO:0007669"/>
    <property type="project" value="UniProtKB-SubCell"/>
</dbReference>
<feature type="chain" id="PRO_5004638934" description="OmpA-like domain-containing protein" evidence="5">
    <location>
        <begin position="23"/>
        <end position="205"/>
    </location>
</feature>
<evidence type="ECO:0000256" key="5">
    <source>
        <dbReference type="SAM" id="SignalP"/>
    </source>
</evidence>
<evidence type="ECO:0000313" key="7">
    <source>
        <dbReference type="EMBL" id="GAD67473.1"/>
    </source>
</evidence>
<dbReference type="AlphaFoldDB" id="U3BLI6"/>
<dbReference type="EMBL" id="BATJ01000008">
    <property type="protein sequence ID" value="GAD67473.1"/>
    <property type="molecule type" value="Genomic_DNA"/>
</dbReference>
<keyword evidence="8" id="KW-1185">Reference proteome</keyword>
<protein>
    <recommendedName>
        <fullName evidence="6">OmpA-like domain-containing protein</fullName>
    </recommendedName>
</protein>
<gene>
    <name evidence="7" type="ORF">VPR01S_08_00550</name>
</gene>
<evidence type="ECO:0000256" key="2">
    <source>
        <dbReference type="ARBA" id="ARBA00023136"/>
    </source>
</evidence>
<dbReference type="Pfam" id="PF00691">
    <property type="entry name" value="OmpA"/>
    <property type="match status" value="1"/>
</dbReference>
<evidence type="ECO:0000313" key="8">
    <source>
        <dbReference type="Proteomes" id="UP000016570"/>
    </source>
</evidence>
<keyword evidence="5" id="KW-0732">Signal</keyword>
<dbReference type="InterPro" id="IPR050330">
    <property type="entry name" value="Bact_OuterMem_StrucFunc"/>
</dbReference>
<comment type="caution">
    <text evidence="7">The sequence shown here is derived from an EMBL/GenBank/DDBJ whole genome shotgun (WGS) entry which is preliminary data.</text>
</comment>
<dbReference type="InterPro" id="IPR036737">
    <property type="entry name" value="OmpA-like_sf"/>
</dbReference>
<evidence type="ECO:0000256" key="3">
    <source>
        <dbReference type="ARBA" id="ARBA00023237"/>
    </source>
</evidence>
<dbReference type="InterPro" id="IPR006665">
    <property type="entry name" value="OmpA-like"/>
</dbReference>
<proteinExistence type="predicted"/>
<dbReference type="InterPro" id="IPR006664">
    <property type="entry name" value="OMP_bac"/>
</dbReference>
<dbReference type="RefSeq" id="WP_021705444.1">
    <property type="nucleotide sequence ID" value="NZ_BATJ01000008.1"/>
</dbReference>
<dbReference type="PRINTS" id="PR01021">
    <property type="entry name" value="OMPADOMAIN"/>
</dbReference>
<dbReference type="CDD" id="cd07185">
    <property type="entry name" value="OmpA_C-like"/>
    <property type="match status" value="1"/>
</dbReference>
<feature type="domain" description="OmpA-like" evidence="6">
    <location>
        <begin position="70"/>
        <end position="190"/>
    </location>
</feature>
<name>U3BLI6_VIBPR</name>
<evidence type="ECO:0000259" key="6">
    <source>
        <dbReference type="PROSITE" id="PS51123"/>
    </source>
</evidence>
<dbReference type="PANTHER" id="PTHR30329:SF21">
    <property type="entry name" value="LIPOPROTEIN YIAD-RELATED"/>
    <property type="match status" value="1"/>
</dbReference>
<dbReference type="Gene3D" id="3.30.1330.60">
    <property type="entry name" value="OmpA-like domain"/>
    <property type="match status" value="1"/>
</dbReference>
<dbReference type="Proteomes" id="UP000016570">
    <property type="component" value="Unassembled WGS sequence"/>
</dbReference>
<comment type="subcellular location">
    <subcellularLocation>
        <location evidence="1">Cell outer membrane</location>
    </subcellularLocation>
</comment>
<dbReference type="PROSITE" id="PS51123">
    <property type="entry name" value="OMPA_2"/>
    <property type="match status" value="1"/>
</dbReference>
<sequence>MDKKTLVMAMIASSVVSQAVMAEEEEYPYMDTPVAFQVSDLIDDDADGVINARDLCADTPPGALIDNDGCGEKILMEESRQLHILFANNSSVIEPSFNAQIANMAQFLQKYPGASIEVRGYASKVGSASHNQALSQQRAEAVRSRLIGYQVEPQRVAVVGYGDTRPEVNQDTSQAHAANRRVTATVVGLDEEVIKEWTIFSTRSL</sequence>
<keyword evidence="2 4" id="KW-0472">Membrane</keyword>